<sequence>MSISIPNPIVLKEDGTPVPVGSDITVTSGGSYRGGRITFSIDPLQAGDRFVLRGATGAAAQAVGAISVDGQGCVYVGTGDGVERIGVIDPVEDGLPLTIRFQVPLPNSEFEAGCGVIHGAHIISGVISVQQGDALRLQLRAAGRGGAYEVFGLARRVDGNGNFVGNAIDDDIVLFAERGHGRSVCRTVTADNLPEGEYRLVFVGGTHDGSGRLQVGSKVRIDDVVLLPRNPVDQHLVSAIARHVLYETTANDSAQGRNVRISAVNGSGTLVQGTTEPDCTDINDPQEPTCLRSRPTKDWNAATNPATAGIERSLEADVPEGSGPISDAIPGGGTAGGFGAMASLCGTLSVNTGIGEYTFTPVPVGAPATGEAGLASSTLVVSSGSGETAPVDGGFAGPFTNGTEPRHPETSLDDAGAAALHTPLDDEEPLLDDGSPPDAGRYTVAVHPVPAMAAFEAVAAGNGRTVILTLRATASRRPPCPAFR</sequence>
<evidence type="ECO:0000313" key="3">
    <source>
        <dbReference type="Proteomes" id="UP000318405"/>
    </source>
</evidence>
<evidence type="ECO:0000256" key="1">
    <source>
        <dbReference type="SAM" id="MobiDB-lite"/>
    </source>
</evidence>
<dbReference type="RefSeq" id="WP_143948732.1">
    <property type="nucleotide sequence ID" value="NZ_BAABMB010000006.1"/>
</dbReference>
<proteinExistence type="predicted"/>
<accession>A0A556ALT1</accession>
<dbReference type="EMBL" id="VLTJ01000026">
    <property type="protein sequence ID" value="TSH93831.1"/>
    <property type="molecule type" value="Genomic_DNA"/>
</dbReference>
<gene>
    <name evidence="2" type="ORF">FOZ76_13145</name>
</gene>
<dbReference type="Proteomes" id="UP000318405">
    <property type="component" value="Unassembled WGS sequence"/>
</dbReference>
<comment type="caution">
    <text evidence="2">The sequence shown here is derived from an EMBL/GenBank/DDBJ whole genome shotgun (WGS) entry which is preliminary data.</text>
</comment>
<dbReference type="AlphaFoldDB" id="A0A556ALT1"/>
<keyword evidence="3" id="KW-1185">Reference proteome</keyword>
<organism evidence="2 3">
    <name type="scientific">Verticiella sediminum</name>
    <dbReference type="NCBI Taxonomy" id="1247510"/>
    <lineage>
        <taxon>Bacteria</taxon>
        <taxon>Pseudomonadati</taxon>
        <taxon>Pseudomonadota</taxon>
        <taxon>Betaproteobacteria</taxon>
        <taxon>Burkholderiales</taxon>
        <taxon>Alcaligenaceae</taxon>
        <taxon>Verticiella</taxon>
    </lineage>
</organism>
<name>A0A556ALT1_9BURK</name>
<evidence type="ECO:0000313" key="2">
    <source>
        <dbReference type="EMBL" id="TSH93831.1"/>
    </source>
</evidence>
<feature type="region of interest" description="Disordered" evidence="1">
    <location>
        <begin position="272"/>
        <end position="302"/>
    </location>
</feature>
<dbReference type="OrthoDB" id="6091599at2"/>
<reference evidence="2 3" key="1">
    <citation type="submission" date="2019-07" db="EMBL/GenBank/DDBJ databases">
        <title>Qingshengfaniella alkalisoli gen. nov., sp. nov., isolated from saline soil.</title>
        <authorList>
            <person name="Xu L."/>
            <person name="Huang X.-X."/>
            <person name="Sun J.-Q."/>
        </authorList>
    </citation>
    <scope>NUCLEOTIDE SEQUENCE [LARGE SCALE GENOMIC DNA]</scope>
    <source>
        <strain evidence="2 3">DSM 27279</strain>
    </source>
</reference>
<protein>
    <submittedName>
        <fullName evidence="2">Uncharacterized protein</fullName>
    </submittedName>
</protein>